<name>A0A199UUA8_ANACO</name>
<dbReference type="Proteomes" id="UP000092600">
    <property type="component" value="Unassembled WGS sequence"/>
</dbReference>
<gene>
    <name evidence="1" type="ORF">ACMD2_22654</name>
</gene>
<dbReference type="EMBL" id="LSRQ01005044">
    <property type="protein sequence ID" value="OAY68216.1"/>
    <property type="molecule type" value="Genomic_DNA"/>
</dbReference>
<sequence length="39" mass="4641">MKPWVAYALQIIVHQNLIERTEVIYLSCYDRLSHHTKNG</sequence>
<proteinExistence type="predicted"/>
<evidence type="ECO:0000313" key="1">
    <source>
        <dbReference type="EMBL" id="OAY68216.1"/>
    </source>
</evidence>
<accession>A0A199UUA8</accession>
<comment type="caution">
    <text evidence="1">The sequence shown here is derived from an EMBL/GenBank/DDBJ whole genome shotgun (WGS) entry which is preliminary data.</text>
</comment>
<dbReference type="AlphaFoldDB" id="A0A199UUA8"/>
<reference evidence="1 2" key="1">
    <citation type="journal article" date="2016" name="DNA Res.">
        <title>The draft genome of MD-2 pineapple using hybrid error correction of long reads.</title>
        <authorList>
            <person name="Redwan R.M."/>
            <person name="Saidin A."/>
            <person name="Kumar S.V."/>
        </authorList>
    </citation>
    <scope>NUCLEOTIDE SEQUENCE [LARGE SCALE GENOMIC DNA]</scope>
    <source>
        <strain evidence="2">cv. MD2</strain>
        <tissue evidence="1">Leaf</tissue>
    </source>
</reference>
<protein>
    <submittedName>
        <fullName evidence="1">Uncharacterized protein</fullName>
    </submittedName>
</protein>
<evidence type="ECO:0000313" key="2">
    <source>
        <dbReference type="Proteomes" id="UP000092600"/>
    </source>
</evidence>
<organism evidence="1 2">
    <name type="scientific">Ananas comosus</name>
    <name type="common">Pineapple</name>
    <name type="synonym">Ananas ananas</name>
    <dbReference type="NCBI Taxonomy" id="4615"/>
    <lineage>
        <taxon>Eukaryota</taxon>
        <taxon>Viridiplantae</taxon>
        <taxon>Streptophyta</taxon>
        <taxon>Embryophyta</taxon>
        <taxon>Tracheophyta</taxon>
        <taxon>Spermatophyta</taxon>
        <taxon>Magnoliopsida</taxon>
        <taxon>Liliopsida</taxon>
        <taxon>Poales</taxon>
        <taxon>Bromeliaceae</taxon>
        <taxon>Bromelioideae</taxon>
        <taxon>Ananas</taxon>
    </lineage>
</organism>